<evidence type="ECO:0000313" key="16">
    <source>
        <dbReference type="Proteomes" id="UP000440732"/>
    </source>
</evidence>
<evidence type="ECO:0000313" key="5">
    <source>
        <dbReference type="EMBL" id="KAE9126840.1"/>
    </source>
</evidence>
<dbReference type="Proteomes" id="UP000476176">
    <property type="component" value="Unassembled WGS sequence"/>
</dbReference>
<dbReference type="EMBL" id="QXFX01000185">
    <property type="protein sequence ID" value="KAE9126840.1"/>
    <property type="molecule type" value="Genomic_DNA"/>
</dbReference>
<dbReference type="EMBL" id="QXFZ01000294">
    <property type="protein sequence ID" value="KAE9122549.1"/>
    <property type="molecule type" value="Genomic_DNA"/>
</dbReference>
<evidence type="ECO:0000313" key="11">
    <source>
        <dbReference type="EMBL" id="KAE9345535.1"/>
    </source>
</evidence>
<dbReference type="EMBL" id="QXGA01000222">
    <property type="protein sequence ID" value="KAE9149792.1"/>
    <property type="molecule type" value="Genomic_DNA"/>
</dbReference>
<evidence type="ECO:0000313" key="8">
    <source>
        <dbReference type="EMBL" id="KAE9244148.1"/>
    </source>
</evidence>
<dbReference type="Proteomes" id="UP000440732">
    <property type="component" value="Unassembled WGS sequence"/>
</dbReference>
<dbReference type="AlphaFoldDB" id="A0A6A4A089"/>
<dbReference type="EMBL" id="QXGB01000269">
    <property type="protein sequence ID" value="KAE9221805.1"/>
    <property type="molecule type" value="Genomic_DNA"/>
</dbReference>
<evidence type="ECO:0000313" key="21">
    <source>
        <dbReference type="Proteomes" id="UP000488956"/>
    </source>
</evidence>
<evidence type="ECO:0000313" key="18">
    <source>
        <dbReference type="Proteomes" id="UP000460718"/>
    </source>
</evidence>
<evidence type="ECO:0000313" key="15">
    <source>
        <dbReference type="Proteomes" id="UP000440367"/>
    </source>
</evidence>
<feature type="region of interest" description="Disordered" evidence="1">
    <location>
        <begin position="1"/>
        <end position="42"/>
    </location>
</feature>
<evidence type="ECO:0000313" key="3">
    <source>
        <dbReference type="EMBL" id="KAE9002732.1"/>
    </source>
</evidence>
<evidence type="ECO:0000313" key="20">
    <source>
        <dbReference type="Proteomes" id="UP000486351"/>
    </source>
</evidence>
<dbReference type="EMBL" id="QXFW01000800">
    <property type="protein sequence ID" value="KAE9002732.1"/>
    <property type="molecule type" value="Genomic_DNA"/>
</dbReference>
<keyword evidence="13" id="KW-1185">Reference proteome</keyword>
<dbReference type="Proteomes" id="UP000486351">
    <property type="component" value="Unassembled WGS sequence"/>
</dbReference>
<evidence type="ECO:0000313" key="6">
    <source>
        <dbReference type="EMBL" id="KAE9149792.1"/>
    </source>
</evidence>
<evidence type="ECO:0000313" key="12">
    <source>
        <dbReference type="Proteomes" id="UP000429523"/>
    </source>
</evidence>
<evidence type="ECO:0000313" key="13">
    <source>
        <dbReference type="Proteomes" id="UP000433483"/>
    </source>
</evidence>
<dbReference type="EMBL" id="QXGD01000278">
    <property type="protein sequence ID" value="KAE9244976.1"/>
    <property type="molecule type" value="Genomic_DNA"/>
</dbReference>
<evidence type="ECO:0000313" key="7">
    <source>
        <dbReference type="EMBL" id="KAE9221805.1"/>
    </source>
</evidence>
<reference evidence="12 13" key="1">
    <citation type="submission" date="2018-08" db="EMBL/GenBank/DDBJ databases">
        <title>Genomic investigation of the strawberry pathogen Phytophthora fragariae indicates pathogenicity is determined by transcriptional variation in three key races.</title>
        <authorList>
            <person name="Adams T.M."/>
            <person name="Armitage A.D."/>
            <person name="Sobczyk M.K."/>
            <person name="Bates H.J."/>
            <person name="Dunwell J.M."/>
            <person name="Nellist C.F."/>
            <person name="Harrison R.J."/>
        </authorList>
    </citation>
    <scope>NUCLEOTIDE SEQUENCE [LARGE SCALE GENOMIC DNA]</scope>
    <source>
        <strain evidence="10 14">A4</strain>
        <strain evidence="9 15">BC-1</strain>
        <strain evidence="8 19">BC-23</strain>
        <strain evidence="7 13">NOV-27</strain>
        <strain evidence="6 16">NOV-5</strain>
        <strain evidence="4 17">NOV-71</strain>
        <strain evidence="11 20">NOV-77</strain>
        <strain evidence="2 12">NOV-9</strain>
        <strain evidence="5 21">ONT-3</strain>
        <strain evidence="3 18">SCRP245</strain>
    </source>
</reference>
<organism evidence="9 15">
    <name type="scientific">Phytophthora fragariae</name>
    <dbReference type="NCBI Taxonomy" id="53985"/>
    <lineage>
        <taxon>Eukaryota</taxon>
        <taxon>Sar</taxon>
        <taxon>Stramenopiles</taxon>
        <taxon>Oomycota</taxon>
        <taxon>Peronosporomycetes</taxon>
        <taxon>Peronosporales</taxon>
        <taxon>Peronosporaceae</taxon>
        <taxon>Phytophthora</taxon>
    </lineage>
</organism>
<evidence type="ECO:0000313" key="14">
    <source>
        <dbReference type="Proteomes" id="UP000437068"/>
    </source>
</evidence>
<evidence type="ECO:0000313" key="2">
    <source>
        <dbReference type="EMBL" id="KAE8947614.1"/>
    </source>
</evidence>
<dbReference type="Proteomes" id="UP000429523">
    <property type="component" value="Unassembled WGS sequence"/>
</dbReference>
<proteinExistence type="predicted"/>
<evidence type="ECO:0000313" key="17">
    <source>
        <dbReference type="Proteomes" id="UP000441208"/>
    </source>
</evidence>
<dbReference type="Proteomes" id="UP000460718">
    <property type="component" value="Unassembled WGS sequence"/>
</dbReference>
<name>A0A6A4A089_9STRA</name>
<dbReference type="Proteomes" id="UP000437068">
    <property type="component" value="Unassembled WGS sequence"/>
</dbReference>
<evidence type="ECO:0000256" key="1">
    <source>
        <dbReference type="SAM" id="MobiDB-lite"/>
    </source>
</evidence>
<evidence type="ECO:0000313" key="10">
    <source>
        <dbReference type="EMBL" id="KAE9319728.1"/>
    </source>
</evidence>
<evidence type="ECO:0000313" key="9">
    <source>
        <dbReference type="EMBL" id="KAE9244976.1"/>
    </source>
</evidence>
<evidence type="ECO:0000313" key="4">
    <source>
        <dbReference type="EMBL" id="KAE9122549.1"/>
    </source>
</evidence>
<feature type="compositionally biased region" description="Acidic residues" evidence="1">
    <location>
        <begin position="1"/>
        <end position="22"/>
    </location>
</feature>
<dbReference type="Proteomes" id="UP000433483">
    <property type="component" value="Unassembled WGS sequence"/>
</dbReference>
<dbReference type="EMBL" id="QXGF01000075">
    <property type="protein sequence ID" value="KAE8947614.1"/>
    <property type="molecule type" value="Genomic_DNA"/>
</dbReference>
<dbReference type="Proteomes" id="UP000441208">
    <property type="component" value="Unassembled WGS sequence"/>
</dbReference>
<dbReference type="EMBL" id="QXGC01000225">
    <property type="protein sequence ID" value="KAE9244148.1"/>
    <property type="molecule type" value="Genomic_DNA"/>
</dbReference>
<protein>
    <submittedName>
        <fullName evidence="9">Uncharacterized protein</fullName>
    </submittedName>
</protein>
<evidence type="ECO:0000313" key="19">
    <source>
        <dbReference type="Proteomes" id="UP000476176"/>
    </source>
</evidence>
<sequence length="42" mass="4697">MMDELWVDEEDDEYKDAEEGADGAEKRDPPSTSVKQEPLSGP</sequence>
<dbReference type="EMBL" id="QXGE01000219">
    <property type="protein sequence ID" value="KAE9319728.1"/>
    <property type="molecule type" value="Genomic_DNA"/>
</dbReference>
<dbReference type="EMBL" id="QXFY01000398">
    <property type="protein sequence ID" value="KAE9345535.1"/>
    <property type="molecule type" value="Genomic_DNA"/>
</dbReference>
<dbReference type="Proteomes" id="UP000488956">
    <property type="component" value="Unassembled WGS sequence"/>
</dbReference>
<gene>
    <name evidence="10" type="ORF">PF001_g5748</name>
    <name evidence="9" type="ORF">PF002_g7478</name>
    <name evidence="8" type="ORF">PF004_g5786</name>
    <name evidence="7" type="ORF">PF005_g6949</name>
    <name evidence="6" type="ORF">PF006_g5763</name>
    <name evidence="4" type="ORF">PF007_g7405</name>
    <name evidence="11" type="ORF">PF008_g8717</name>
    <name evidence="2" type="ORF">PF009_g2776</name>
    <name evidence="5" type="ORF">PF010_g5120</name>
    <name evidence="3" type="ORF">PF011_g13184</name>
</gene>
<accession>A0A6A4A089</accession>
<comment type="caution">
    <text evidence="9">The sequence shown here is derived from an EMBL/GenBank/DDBJ whole genome shotgun (WGS) entry which is preliminary data.</text>
</comment>
<dbReference type="Proteomes" id="UP000440367">
    <property type="component" value="Unassembled WGS sequence"/>
</dbReference>